<dbReference type="CDD" id="cd16345">
    <property type="entry name" value="LMWP_ArsC"/>
    <property type="match status" value="1"/>
</dbReference>
<dbReference type="AlphaFoldDB" id="A0A1X9NGP3"/>
<dbReference type="Pfam" id="PF01451">
    <property type="entry name" value="LMWPc"/>
    <property type="match status" value="1"/>
</dbReference>
<dbReference type="EMBL" id="CP019343">
    <property type="protein sequence ID" value="ARN74117.1"/>
    <property type="molecule type" value="Genomic_DNA"/>
</dbReference>
<dbReference type="OrthoDB" id="9793058at2"/>
<proteinExistence type="predicted"/>
<dbReference type="PANTHER" id="PTHR43428:SF1">
    <property type="entry name" value="ARSENATE REDUCTASE"/>
    <property type="match status" value="1"/>
</dbReference>
<dbReference type="Gene3D" id="3.40.50.2300">
    <property type="match status" value="1"/>
</dbReference>
<evidence type="ECO:0000256" key="1">
    <source>
        <dbReference type="ARBA" id="ARBA00022849"/>
    </source>
</evidence>
<dbReference type="SUPFAM" id="SSF52788">
    <property type="entry name" value="Phosphotyrosine protein phosphatases I"/>
    <property type="match status" value="1"/>
</dbReference>
<feature type="domain" description="Phosphotyrosine protein phosphatase I" evidence="2">
    <location>
        <begin position="1"/>
        <end position="136"/>
    </location>
</feature>
<dbReference type="GO" id="GO:0046685">
    <property type="term" value="P:response to arsenic-containing substance"/>
    <property type="evidence" value="ECO:0007669"/>
    <property type="project" value="UniProtKB-KW"/>
</dbReference>
<dbReference type="InterPro" id="IPR036196">
    <property type="entry name" value="Ptyr_pPase_sf"/>
</dbReference>
<dbReference type="PANTHER" id="PTHR43428">
    <property type="entry name" value="ARSENATE REDUCTASE"/>
    <property type="match status" value="1"/>
</dbReference>
<dbReference type="RefSeq" id="WP_085758248.1">
    <property type="nucleotide sequence ID" value="NZ_CP019343.1"/>
</dbReference>
<dbReference type="SMART" id="SM00226">
    <property type="entry name" value="LMWPc"/>
    <property type="match status" value="1"/>
</dbReference>
<sequence>MKLLFICTHNRCRSILAEAITNHLGCGQLLAKSAGSQPVGEVHPLSLKYLAEANISTAGLSSQSWDEHESWQPDIVITVCDAAAGEACPVWFGQSIKVHWGLTDPSSVDGSEQEIADAFRQTIATLHTRIETLLGHNLDRMDQQQLSAVFNALGEN</sequence>
<organism evidence="3 4">
    <name type="scientific">Oceanicoccus sagamiensis</name>
    <dbReference type="NCBI Taxonomy" id="716816"/>
    <lineage>
        <taxon>Bacteria</taxon>
        <taxon>Pseudomonadati</taxon>
        <taxon>Pseudomonadota</taxon>
        <taxon>Gammaproteobacteria</taxon>
        <taxon>Cellvibrionales</taxon>
        <taxon>Spongiibacteraceae</taxon>
        <taxon>Oceanicoccus</taxon>
    </lineage>
</organism>
<gene>
    <name evidence="3" type="ORF">BST96_08270</name>
</gene>
<dbReference type="STRING" id="716816.BST96_08270"/>
<dbReference type="Proteomes" id="UP000193450">
    <property type="component" value="Chromosome"/>
</dbReference>
<protein>
    <submittedName>
        <fullName evidence="3">Low molecular weight phosphatase family protein</fullName>
    </submittedName>
</protein>
<dbReference type="InterPro" id="IPR023485">
    <property type="entry name" value="Ptyr_pPase"/>
</dbReference>
<evidence type="ECO:0000313" key="3">
    <source>
        <dbReference type="EMBL" id="ARN74117.1"/>
    </source>
</evidence>
<name>A0A1X9NGP3_9GAMM</name>
<dbReference type="KEGG" id="osg:BST96_08270"/>
<accession>A0A1X9NGP3</accession>
<reference evidence="3 4" key="1">
    <citation type="submission" date="2016-11" db="EMBL/GenBank/DDBJ databases">
        <title>Trade-off between light-utilization and light-protection in marine flavobacteria.</title>
        <authorList>
            <person name="Kumagai Y."/>
        </authorList>
    </citation>
    <scope>NUCLEOTIDE SEQUENCE [LARGE SCALE GENOMIC DNA]</scope>
    <source>
        <strain evidence="3 4">NBRC 107125</strain>
    </source>
</reference>
<keyword evidence="1" id="KW-0059">Arsenical resistance</keyword>
<evidence type="ECO:0000313" key="4">
    <source>
        <dbReference type="Proteomes" id="UP000193450"/>
    </source>
</evidence>
<evidence type="ECO:0000259" key="2">
    <source>
        <dbReference type="SMART" id="SM00226"/>
    </source>
</evidence>
<keyword evidence="4" id="KW-1185">Reference proteome</keyword>